<dbReference type="AlphaFoldDB" id="A0ABD0SYM7"/>
<evidence type="ECO:0000313" key="2">
    <source>
        <dbReference type="Proteomes" id="UP001549921"/>
    </source>
</evidence>
<dbReference type="InterPro" id="IPR013893">
    <property type="entry name" value="RNase_P_Rpp40"/>
</dbReference>
<dbReference type="EMBL" id="JBEDNZ010000013">
    <property type="protein sequence ID" value="KAL0830868.1"/>
    <property type="molecule type" value="Genomic_DNA"/>
</dbReference>
<proteinExistence type="predicted"/>
<reference evidence="1 2" key="1">
    <citation type="submission" date="2024-06" db="EMBL/GenBank/DDBJ databases">
        <title>A chromosome-level genome assembly of beet webworm, Loxostege sticticalis.</title>
        <authorList>
            <person name="Zhang Y."/>
        </authorList>
    </citation>
    <scope>NUCLEOTIDE SEQUENCE [LARGE SCALE GENOMIC DNA]</scope>
    <source>
        <strain evidence="1">AQ028</strain>
        <tissue evidence="1">Male pupae</tissue>
    </source>
</reference>
<dbReference type="PANTHER" id="PTHR15396">
    <property type="entry name" value="RIBONUCLEASE P PROTEIN SUBUNIT P40"/>
    <property type="match status" value="1"/>
</dbReference>
<accession>A0ABD0SYM7</accession>
<organism evidence="1 2">
    <name type="scientific">Loxostege sticticalis</name>
    <name type="common">Beet webworm moth</name>
    <dbReference type="NCBI Taxonomy" id="481309"/>
    <lineage>
        <taxon>Eukaryota</taxon>
        <taxon>Metazoa</taxon>
        <taxon>Ecdysozoa</taxon>
        <taxon>Arthropoda</taxon>
        <taxon>Hexapoda</taxon>
        <taxon>Insecta</taxon>
        <taxon>Pterygota</taxon>
        <taxon>Neoptera</taxon>
        <taxon>Endopterygota</taxon>
        <taxon>Lepidoptera</taxon>
        <taxon>Glossata</taxon>
        <taxon>Ditrysia</taxon>
        <taxon>Pyraloidea</taxon>
        <taxon>Crambidae</taxon>
        <taxon>Pyraustinae</taxon>
        <taxon>Loxostege</taxon>
    </lineage>
</organism>
<dbReference type="Pfam" id="PF08584">
    <property type="entry name" value="Ribonuc_P_40"/>
    <property type="match status" value="1"/>
</dbReference>
<protein>
    <submittedName>
        <fullName evidence="1">Uncharacterized protein</fullName>
    </submittedName>
</protein>
<sequence>MLCPEVHNFPPPKVISSYKQCENLDLVTKTLKLNSFYSSVVITCPDEVNTPPLIQENLLEDSDYYRIFNISLTEFLDPTFIDSFVKKGNLYCLSADRNCMTQNCAAVTPDGILTLHTLEFVFQTLGLEGIKRPHNFYEVKIDLKIAKHIEKLRVSLSKLGFFDFYVLWEANSEDICPSSIAKYFHDRGIKVSLCSLQVKKVNPTITEIPSVKDVDIEEMVEWVGMLAHDADTSEKETYLSTYSRPESENALKSNRISVLIVKGFFTNNLLLNVCKNLAQYTDSRELDTYWTSISIQSFEDGLWQWDPSSPRMFQSHDSSCNIFFTKSGHKIFSVGQLKYS</sequence>
<comment type="caution">
    <text evidence="1">The sequence shown here is derived from an EMBL/GenBank/DDBJ whole genome shotgun (WGS) entry which is preliminary data.</text>
</comment>
<dbReference type="PANTHER" id="PTHR15396:SF1">
    <property type="entry name" value="RIBONUCLEASE P PROTEIN SUBUNIT P40"/>
    <property type="match status" value="1"/>
</dbReference>
<gene>
    <name evidence="1" type="ORF">ABMA28_002974</name>
</gene>
<name>A0ABD0SYM7_LOXSC</name>
<dbReference type="Proteomes" id="UP001549921">
    <property type="component" value="Unassembled WGS sequence"/>
</dbReference>
<evidence type="ECO:0000313" key="1">
    <source>
        <dbReference type="EMBL" id="KAL0830868.1"/>
    </source>
</evidence>